<evidence type="ECO:0000256" key="1">
    <source>
        <dbReference type="SAM" id="MobiDB-lite"/>
    </source>
</evidence>
<reference evidence="3" key="1">
    <citation type="journal article" date="2019" name="Int. J. Syst. Evol. Microbiol.">
        <title>The Global Catalogue of Microorganisms (GCM) 10K type strain sequencing project: providing services to taxonomists for standard genome sequencing and annotation.</title>
        <authorList>
            <consortium name="The Broad Institute Genomics Platform"/>
            <consortium name="The Broad Institute Genome Sequencing Center for Infectious Disease"/>
            <person name="Wu L."/>
            <person name="Ma J."/>
        </authorList>
    </citation>
    <scope>NUCLEOTIDE SEQUENCE [LARGE SCALE GENOMIC DNA]</scope>
    <source>
        <strain evidence="3">CECT 8482</strain>
    </source>
</reference>
<proteinExistence type="predicted"/>
<dbReference type="EMBL" id="JAUFRC010000005">
    <property type="protein sequence ID" value="MDN3714438.1"/>
    <property type="molecule type" value="Genomic_DNA"/>
</dbReference>
<dbReference type="Proteomes" id="UP001243846">
    <property type="component" value="Unassembled WGS sequence"/>
</dbReference>
<feature type="region of interest" description="Disordered" evidence="1">
    <location>
        <begin position="1"/>
        <end position="56"/>
    </location>
</feature>
<keyword evidence="3" id="KW-1185">Reference proteome</keyword>
<accession>A0ABT8DCB8</accession>
<feature type="compositionally biased region" description="Basic residues" evidence="1">
    <location>
        <begin position="34"/>
        <end position="48"/>
    </location>
</feature>
<comment type="caution">
    <text evidence="2">The sequence shown here is derived from an EMBL/GenBank/DDBJ whole genome shotgun (WGS) entry which is preliminary data.</text>
</comment>
<sequence>MGPDDKQGQKSDQSAAKQPQQAQERDKSPSRLTTLRKGKSIKPMRIKAKAASVPKP</sequence>
<dbReference type="RefSeq" id="WP_377731785.1">
    <property type="nucleotide sequence ID" value="NZ_JBHSVP010000005.1"/>
</dbReference>
<evidence type="ECO:0000313" key="2">
    <source>
        <dbReference type="EMBL" id="MDN3714438.1"/>
    </source>
</evidence>
<name>A0ABT8DCB8_9RHOB</name>
<feature type="compositionally biased region" description="Polar residues" evidence="1">
    <location>
        <begin position="10"/>
        <end position="22"/>
    </location>
</feature>
<organism evidence="2 3">
    <name type="scientific">Paracoccus cavernae</name>
    <dbReference type="NCBI Taxonomy" id="1571207"/>
    <lineage>
        <taxon>Bacteria</taxon>
        <taxon>Pseudomonadati</taxon>
        <taxon>Pseudomonadota</taxon>
        <taxon>Alphaproteobacteria</taxon>
        <taxon>Rhodobacterales</taxon>
        <taxon>Paracoccaceae</taxon>
        <taxon>Paracoccus</taxon>
    </lineage>
</organism>
<gene>
    <name evidence="2" type="ORF">QWZ10_26255</name>
</gene>
<evidence type="ECO:0000313" key="3">
    <source>
        <dbReference type="Proteomes" id="UP001243846"/>
    </source>
</evidence>
<protein>
    <submittedName>
        <fullName evidence="2">Uncharacterized protein</fullName>
    </submittedName>
</protein>